<feature type="transmembrane region" description="Helical" evidence="1">
    <location>
        <begin position="61"/>
        <end position="82"/>
    </location>
</feature>
<proteinExistence type="predicted"/>
<protein>
    <submittedName>
        <fullName evidence="2">Uncharacterized protein DUF4293</fullName>
    </submittedName>
</protein>
<feature type="transmembrane region" description="Helical" evidence="1">
    <location>
        <begin position="94"/>
        <end position="111"/>
    </location>
</feature>
<feature type="transmembrane region" description="Helical" evidence="1">
    <location>
        <begin position="123"/>
        <end position="142"/>
    </location>
</feature>
<evidence type="ECO:0000256" key="1">
    <source>
        <dbReference type="SAM" id="Phobius"/>
    </source>
</evidence>
<accession>A0A2T0WQF0</accession>
<reference evidence="2 3" key="1">
    <citation type="submission" date="2018-03" db="EMBL/GenBank/DDBJ databases">
        <title>Genomic Encyclopedia of Archaeal and Bacterial Type Strains, Phase II (KMG-II): from individual species to whole genera.</title>
        <authorList>
            <person name="Goeker M."/>
        </authorList>
    </citation>
    <scope>NUCLEOTIDE SEQUENCE [LARGE SCALE GENOMIC DNA]</scope>
    <source>
        <strain evidence="2 3">DSM 27929</strain>
    </source>
</reference>
<keyword evidence="1" id="KW-0812">Transmembrane</keyword>
<gene>
    <name evidence="2" type="ORF">CLW00_10342</name>
</gene>
<keyword evidence="3" id="KW-1185">Reference proteome</keyword>
<evidence type="ECO:0000313" key="3">
    <source>
        <dbReference type="Proteomes" id="UP000238157"/>
    </source>
</evidence>
<keyword evidence="1" id="KW-1133">Transmembrane helix</keyword>
<comment type="caution">
    <text evidence="2">The sequence shown here is derived from an EMBL/GenBank/DDBJ whole genome shotgun (WGS) entry which is preliminary data.</text>
</comment>
<sequence length="160" mass="18017">MIQRIQTVFLFLLMVAMVLVMLFPIWQQVDPGQVQLMTLTAWSLTTVDVTSQEVIASESKVMVIGILALVSIGLAAFSIFSYKNRGKQMMINMFNSLAMVVNVGFIVYFTYSANADFNPQVNGAFVLGFWAIFAALVMNMLANRFIKKDENLVRSVDRIR</sequence>
<dbReference type="OrthoDB" id="594989at2"/>
<dbReference type="EMBL" id="PVTR01000003">
    <property type="protein sequence ID" value="PRY88922.1"/>
    <property type="molecule type" value="Genomic_DNA"/>
</dbReference>
<dbReference type="RefSeq" id="WP_106132728.1">
    <property type="nucleotide sequence ID" value="NZ_PVTR01000003.1"/>
</dbReference>
<feature type="transmembrane region" description="Helical" evidence="1">
    <location>
        <begin position="7"/>
        <end position="26"/>
    </location>
</feature>
<evidence type="ECO:0000313" key="2">
    <source>
        <dbReference type="EMBL" id="PRY88922.1"/>
    </source>
</evidence>
<dbReference type="InterPro" id="IPR025635">
    <property type="entry name" value="DUF4293"/>
</dbReference>
<dbReference type="Proteomes" id="UP000238157">
    <property type="component" value="Unassembled WGS sequence"/>
</dbReference>
<keyword evidence="1" id="KW-0472">Membrane</keyword>
<name>A0A2T0WQF0_9BACT</name>
<dbReference type="Pfam" id="PF14126">
    <property type="entry name" value="DUF4293"/>
    <property type="match status" value="1"/>
</dbReference>
<dbReference type="AlphaFoldDB" id="A0A2T0WQF0"/>
<organism evidence="2 3">
    <name type="scientific">Mongoliibacter ruber</name>
    <dbReference type="NCBI Taxonomy" id="1750599"/>
    <lineage>
        <taxon>Bacteria</taxon>
        <taxon>Pseudomonadati</taxon>
        <taxon>Bacteroidota</taxon>
        <taxon>Cytophagia</taxon>
        <taxon>Cytophagales</taxon>
        <taxon>Cyclobacteriaceae</taxon>
        <taxon>Mongoliibacter</taxon>
    </lineage>
</organism>